<keyword evidence="3" id="KW-1185">Reference proteome</keyword>
<dbReference type="Pfam" id="PF02900">
    <property type="entry name" value="LigB"/>
    <property type="match status" value="1"/>
</dbReference>
<evidence type="ECO:0000313" key="2">
    <source>
        <dbReference type="EMBL" id="MDL5156228.1"/>
    </source>
</evidence>
<proteinExistence type="predicted"/>
<dbReference type="EC" id="1.13.11.16" evidence="2"/>
<accession>A0ABT7M6Q9</accession>
<dbReference type="InterPro" id="IPR004183">
    <property type="entry name" value="Xdiol_dOase_suB"/>
</dbReference>
<dbReference type="SUPFAM" id="SSF53213">
    <property type="entry name" value="LigB-like"/>
    <property type="match status" value="1"/>
</dbReference>
<dbReference type="RefSeq" id="WP_286052485.1">
    <property type="nucleotide sequence ID" value="NZ_JASVWF010000002.1"/>
</dbReference>
<feature type="domain" description="Extradiol ring-cleavage dioxygenase class III enzyme subunit B" evidence="1">
    <location>
        <begin position="10"/>
        <end position="281"/>
    </location>
</feature>
<keyword evidence="2" id="KW-0560">Oxidoreductase</keyword>
<evidence type="ECO:0000313" key="3">
    <source>
        <dbReference type="Proteomes" id="UP001231924"/>
    </source>
</evidence>
<name>A0ABT7M6Q9_9PSEU</name>
<dbReference type="GO" id="GO:0047070">
    <property type="term" value="F:3-carboxyethylcatechol 2,3-dioxygenase activity"/>
    <property type="evidence" value="ECO:0007669"/>
    <property type="project" value="UniProtKB-EC"/>
</dbReference>
<dbReference type="Gene3D" id="3.40.830.10">
    <property type="entry name" value="LigB-like"/>
    <property type="match status" value="1"/>
</dbReference>
<gene>
    <name evidence="2" type="ORF">QRT03_09690</name>
</gene>
<protein>
    <submittedName>
        <fullName evidence="2">3-carboxyethylcatechol 2,3-dioxygenase</fullName>
        <ecNumber evidence="2">1.13.11.16</ecNumber>
    </submittedName>
</protein>
<evidence type="ECO:0000259" key="1">
    <source>
        <dbReference type="Pfam" id="PF02900"/>
    </source>
</evidence>
<organism evidence="2 3">
    <name type="scientific">Actinomycetospora termitidis</name>
    <dbReference type="NCBI Taxonomy" id="3053470"/>
    <lineage>
        <taxon>Bacteria</taxon>
        <taxon>Bacillati</taxon>
        <taxon>Actinomycetota</taxon>
        <taxon>Actinomycetes</taxon>
        <taxon>Pseudonocardiales</taxon>
        <taxon>Pseudonocardiaceae</taxon>
        <taxon>Actinomycetospora</taxon>
    </lineage>
</organism>
<comment type="caution">
    <text evidence="2">The sequence shown here is derived from an EMBL/GenBank/DDBJ whole genome shotgun (WGS) entry which is preliminary data.</text>
</comment>
<reference evidence="2 3" key="1">
    <citation type="submission" date="2023-06" db="EMBL/GenBank/DDBJ databases">
        <title>Actinomycetospora Odt1-22.</title>
        <authorList>
            <person name="Supong K."/>
        </authorList>
    </citation>
    <scope>NUCLEOTIDE SEQUENCE [LARGE SCALE GENOMIC DNA]</scope>
    <source>
        <strain evidence="2 3">Odt1-22</strain>
    </source>
</reference>
<sequence>MNASADVAVVALSHSPQMAQDLEHRQGLEFRAGFASVARDVARYDPTLVVFFGPDHMRALAGIAPCFTVVESATGYGDWGSAHGDYDVPHDLAVGLGAHLAAAGIDIAMAPELRLDHGFGQSYSDLFGPLAAVPCLPVVINCVDRPLATARRTAELGRAVGTFLRTQVPADERVLVVGSGGISHAPPSLVPGARDLDEKARQALITDNLARAAEAINPDWDRAFLDRLAGERWSELAELTAGDLAPAGTGGAEVRTWIAAAFTGGEPLSTVVYEPVEEWITGMGIAATANVLSGT</sequence>
<dbReference type="NCBIfam" id="NF009909">
    <property type="entry name" value="PRK13370.1-3"/>
    <property type="match status" value="1"/>
</dbReference>
<dbReference type="EMBL" id="JASVWF010000002">
    <property type="protein sequence ID" value="MDL5156228.1"/>
    <property type="molecule type" value="Genomic_DNA"/>
</dbReference>
<dbReference type="Proteomes" id="UP001231924">
    <property type="component" value="Unassembled WGS sequence"/>
</dbReference>